<proteinExistence type="predicted"/>
<dbReference type="SUPFAM" id="SSF53850">
    <property type="entry name" value="Periplasmic binding protein-like II"/>
    <property type="match status" value="1"/>
</dbReference>
<feature type="signal peptide" evidence="1">
    <location>
        <begin position="1"/>
        <end position="20"/>
    </location>
</feature>
<keyword evidence="1" id="KW-0732">Signal</keyword>
<evidence type="ECO:0000256" key="1">
    <source>
        <dbReference type="SAM" id="SignalP"/>
    </source>
</evidence>
<dbReference type="PANTHER" id="PTHR30570:SF1">
    <property type="entry name" value="PHOSPHATE-BINDING PROTEIN PSTS"/>
    <property type="match status" value="1"/>
</dbReference>
<sequence>MKPAIIIAFIMALLPAQIQAQSLPIPTFTSPEHIVEINDAWQKQSIQYESGIEADIVLSLDQQLYDTLLPLINRYAYEHHLKIATNKGTCGISAGHINKKRVDIGGFCCPAGKNDRLPGLKWHTLGIAPIHLIVHPTNSTQSISLQQARDIFAGNIYDWKQVSGKKFSGLIHPIGRLHCKHRPGHWRLLLGNEDDFSPDLMEVGAIPDMVRTVAADKFAIGYETNLMIEAYKSNGGVHSLAIDGIRPEQLQSNRYPLYRTYNLTSWSKEHLKNEHADKLIEYLLQQASSLNPDFQLVPAAKLRRQGWHFHEDELIGEPDNWR</sequence>
<evidence type="ECO:0000313" key="3">
    <source>
        <dbReference type="Proteomes" id="UP000231632"/>
    </source>
</evidence>
<dbReference type="AlphaFoldDB" id="A0A1L8CJZ9"/>
<organism evidence="2 3">
    <name type="scientific">Mariprofundus micogutta</name>
    <dbReference type="NCBI Taxonomy" id="1921010"/>
    <lineage>
        <taxon>Bacteria</taxon>
        <taxon>Pseudomonadati</taxon>
        <taxon>Pseudomonadota</taxon>
        <taxon>Candidatius Mariprofundia</taxon>
        <taxon>Mariprofundales</taxon>
        <taxon>Mariprofundaceae</taxon>
        <taxon>Mariprofundus</taxon>
    </lineage>
</organism>
<dbReference type="STRING" id="1921010.MMIC_P0149"/>
<dbReference type="InterPro" id="IPR050811">
    <property type="entry name" value="Phosphate_ABC_transporter"/>
</dbReference>
<keyword evidence="3" id="KW-1185">Reference proteome</keyword>
<dbReference type="PANTHER" id="PTHR30570">
    <property type="entry name" value="PERIPLASMIC PHOSPHATE BINDING COMPONENT OF PHOSPHATE ABC TRANSPORTER"/>
    <property type="match status" value="1"/>
</dbReference>
<dbReference type="RefSeq" id="WP_072658411.1">
    <property type="nucleotide sequence ID" value="NZ_BDFD01000001.1"/>
</dbReference>
<evidence type="ECO:0000313" key="2">
    <source>
        <dbReference type="EMBL" id="GAV19220.1"/>
    </source>
</evidence>
<protein>
    <submittedName>
        <fullName evidence="2">Phosphate-binding protein PstS 1</fullName>
    </submittedName>
</protein>
<dbReference type="Proteomes" id="UP000231632">
    <property type="component" value="Unassembled WGS sequence"/>
</dbReference>
<name>A0A1L8CJZ9_9PROT</name>
<accession>A0A1L8CJZ9</accession>
<comment type="caution">
    <text evidence="2">The sequence shown here is derived from an EMBL/GenBank/DDBJ whole genome shotgun (WGS) entry which is preliminary data.</text>
</comment>
<dbReference type="EMBL" id="BDFD01000001">
    <property type="protein sequence ID" value="GAV19220.1"/>
    <property type="molecule type" value="Genomic_DNA"/>
</dbReference>
<dbReference type="Gene3D" id="3.40.190.10">
    <property type="entry name" value="Periplasmic binding protein-like II"/>
    <property type="match status" value="2"/>
</dbReference>
<gene>
    <name evidence="2" type="ORF">MMIC_P0149</name>
</gene>
<dbReference type="OrthoDB" id="9790048at2"/>
<reference evidence="2 3" key="1">
    <citation type="journal article" date="2017" name="Arch. Microbiol.">
        <title>Mariprofundus micogutta sp. nov., a novel iron-oxidizing zetaproteobacterium isolated from a deep-sea hydrothermal field at the Bayonnaise knoll of the Izu-Ogasawara arc, and a description of Mariprofundales ord. nov. and Zetaproteobacteria classis nov.</title>
        <authorList>
            <person name="Makita H."/>
            <person name="Tanaka E."/>
            <person name="Mitsunobu S."/>
            <person name="Miyazaki M."/>
            <person name="Nunoura T."/>
            <person name="Uematsu K."/>
            <person name="Takaki Y."/>
            <person name="Nishi S."/>
            <person name="Shimamura S."/>
            <person name="Takai K."/>
        </authorList>
    </citation>
    <scope>NUCLEOTIDE SEQUENCE [LARGE SCALE GENOMIC DNA]</scope>
    <source>
        <strain evidence="2 3">ET2</strain>
    </source>
</reference>
<feature type="chain" id="PRO_5013381280" evidence="1">
    <location>
        <begin position="21"/>
        <end position="322"/>
    </location>
</feature>